<protein>
    <recommendedName>
        <fullName evidence="15">Rab GDP dissociation inhibitor</fullName>
    </recommendedName>
</protein>
<evidence type="ECO:0000256" key="2">
    <source>
        <dbReference type="ARBA" id="ARBA00004496"/>
    </source>
</evidence>
<keyword evidence="9" id="KW-0007">Acetylation</keyword>
<dbReference type="SUPFAM" id="SSF51905">
    <property type="entry name" value="FAD/NAD(P)-binding domain"/>
    <property type="match status" value="1"/>
</dbReference>
<keyword evidence="8" id="KW-0597">Phosphoprotein</keyword>
<comment type="similarity">
    <text evidence="4">Belongs to the flavin monoamine oxidase family. FIG1 subfamily.</text>
</comment>
<evidence type="ECO:0000313" key="17">
    <source>
        <dbReference type="Proteomes" id="UP000001646"/>
    </source>
</evidence>
<dbReference type="Ensembl" id="ENSACAT00000036689.1">
    <property type="protein sequence ID" value="ENSACAP00000034379.1"/>
    <property type="gene ID" value="ENSACAG00000003020.4"/>
</dbReference>
<keyword evidence="11" id="KW-0472">Membrane</keyword>
<reference evidence="16" key="3">
    <citation type="submission" date="2025-09" db="UniProtKB">
        <authorList>
            <consortium name="Ensembl"/>
        </authorList>
    </citation>
    <scope>IDENTIFICATION</scope>
</reference>
<dbReference type="InterPro" id="IPR036188">
    <property type="entry name" value="FAD/NAD-bd_sf"/>
</dbReference>
<dbReference type="Gene3D" id="3.50.50.60">
    <property type="entry name" value="FAD/NAD(P)-binding domain"/>
    <property type="match status" value="1"/>
</dbReference>
<accession>A0A803TGN9</accession>
<evidence type="ECO:0000256" key="4">
    <source>
        <dbReference type="ARBA" id="ARBA00005465"/>
    </source>
</evidence>
<comment type="subunit">
    <text evidence="14">Interacts with RHOH. Interacts with the GDP-bound inactive forms of RAB3A, RAB3B, RAB3C, RAB5A, RAB5B, RAB5C, RAB8A, RAB8B, RAB10, RAB12, RAB35, and RAB43; binds RAB3D to a lesser extent. Interacts with DZIP1; this interaction negatively regulates the interaction of GDI2 with GDP-bound RAB8A.</text>
</comment>
<dbReference type="Bgee" id="ENSACAG00000003020">
    <property type="expression patterns" value="Expressed in hemipenis and 13 other cell types or tissues"/>
</dbReference>
<evidence type="ECO:0000256" key="14">
    <source>
        <dbReference type="ARBA" id="ARBA00066224"/>
    </source>
</evidence>
<evidence type="ECO:0000256" key="13">
    <source>
        <dbReference type="ARBA" id="ARBA00045960"/>
    </source>
</evidence>
<evidence type="ECO:0000256" key="6">
    <source>
        <dbReference type="ARBA" id="ARBA00022468"/>
    </source>
</evidence>
<evidence type="ECO:0000256" key="3">
    <source>
        <dbReference type="ARBA" id="ARBA00004601"/>
    </source>
</evidence>
<comment type="function">
    <text evidence="15">Regulates the GDP/GTP exchange reaction of most RAB proteins by inhibiting the dissociation of GDP from them, and the subsequent binding of GTP.</text>
</comment>
<keyword evidence="6 15" id="KW-0343">GTPase activation</keyword>
<evidence type="ECO:0000256" key="15">
    <source>
        <dbReference type="RuleBase" id="RU363124"/>
    </source>
</evidence>
<sequence length="104" mass="11771">QDVEYLDECILSGIMSVNGKKVLHMDRNAYYGGESASITPLEDLYKRFCLPGSPPESMGRGRDWNVDLIPKFLMANVLSKDKLQLCCQALEPSGFFLVRIKVLW</sequence>
<keyword evidence="7 15" id="KW-0963">Cytoplasm</keyword>
<organism evidence="16 17">
    <name type="scientific">Anolis carolinensis</name>
    <name type="common">Green anole</name>
    <name type="synonym">American chameleon</name>
    <dbReference type="NCBI Taxonomy" id="28377"/>
    <lineage>
        <taxon>Eukaryota</taxon>
        <taxon>Metazoa</taxon>
        <taxon>Chordata</taxon>
        <taxon>Craniata</taxon>
        <taxon>Vertebrata</taxon>
        <taxon>Euteleostomi</taxon>
        <taxon>Lepidosauria</taxon>
        <taxon>Squamata</taxon>
        <taxon>Bifurcata</taxon>
        <taxon>Unidentata</taxon>
        <taxon>Episquamata</taxon>
        <taxon>Toxicofera</taxon>
        <taxon>Iguania</taxon>
        <taxon>Dactyloidae</taxon>
        <taxon>Anolis</taxon>
    </lineage>
</organism>
<evidence type="ECO:0000256" key="11">
    <source>
        <dbReference type="ARBA" id="ARBA00023136"/>
    </source>
</evidence>
<keyword evidence="12" id="KW-0325">Glycoprotein</keyword>
<evidence type="ECO:0000256" key="7">
    <source>
        <dbReference type="ARBA" id="ARBA00022490"/>
    </source>
</evidence>
<dbReference type="GO" id="GO:0005096">
    <property type="term" value="F:GTPase activator activity"/>
    <property type="evidence" value="ECO:0007669"/>
    <property type="project" value="UniProtKB-KW"/>
</dbReference>
<comment type="similarity">
    <text evidence="5 15">Belongs to the Rab GDI family.</text>
</comment>
<evidence type="ECO:0000256" key="5">
    <source>
        <dbReference type="ARBA" id="ARBA00005593"/>
    </source>
</evidence>
<comment type="subcellular location">
    <subcellularLocation>
        <location evidence="2 15">Cytoplasm</location>
    </subcellularLocation>
    <subcellularLocation>
        <location evidence="3">Golgi apparatus</location>
        <location evidence="3">trans-Golgi network</location>
    </subcellularLocation>
    <subcellularLocation>
        <location evidence="1">Membrane</location>
        <topology evidence="1">Peripheral membrane protein</topology>
    </subcellularLocation>
</comment>
<dbReference type="GO" id="GO:0005794">
    <property type="term" value="C:Golgi apparatus"/>
    <property type="evidence" value="ECO:0007669"/>
    <property type="project" value="UniProtKB-SubCell"/>
</dbReference>
<evidence type="ECO:0000256" key="9">
    <source>
        <dbReference type="ARBA" id="ARBA00022990"/>
    </source>
</evidence>
<evidence type="ECO:0000256" key="10">
    <source>
        <dbReference type="ARBA" id="ARBA00023034"/>
    </source>
</evidence>
<evidence type="ECO:0000256" key="1">
    <source>
        <dbReference type="ARBA" id="ARBA00004170"/>
    </source>
</evidence>
<dbReference type="InterPro" id="IPR018203">
    <property type="entry name" value="GDP_dissociation_inhibitor"/>
</dbReference>
<keyword evidence="10" id="KW-0333">Golgi apparatus</keyword>
<dbReference type="InterPro" id="IPR000806">
    <property type="entry name" value="RabGDI"/>
</dbReference>
<dbReference type="PRINTS" id="PR00891">
    <property type="entry name" value="RABGDIREP"/>
</dbReference>
<dbReference type="GO" id="GO:0007264">
    <property type="term" value="P:small GTPase-mediated signal transduction"/>
    <property type="evidence" value="ECO:0007669"/>
    <property type="project" value="InterPro"/>
</dbReference>
<gene>
    <name evidence="16" type="primary">gdi2</name>
</gene>
<dbReference type="GeneTree" id="ENSGT00950000182994"/>
<reference evidence="16 17" key="1">
    <citation type="submission" date="2009-12" db="EMBL/GenBank/DDBJ databases">
        <title>The Genome Sequence of Anolis carolinensis (Green Anole Lizard).</title>
        <authorList>
            <consortium name="The Genome Sequencing Platform"/>
            <person name="Di Palma F."/>
            <person name="Alfoldi J."/>
            <person name="Heiman D."/>
            <person name="Young S."/>
            <person name="Grabherr M."/>
            <person name="Johnson J."/>
            <person name="Lander E.S."/>
            <person name="Lindblad-Toh K."/>
        </authorList>
    </citation>
    <scope>NUCLEOTIDE SEQUENCE [LARGE SCALE GENOMIC DNA]</scope>
    <source>
        <strain evidence="16 17">JBL SC #1</strain>
    </source>
</reference>
<dbReference type="Pfam" id="PF00996">
    <property type="entry name" value="GDI"/>
    <property type="match status" value="1"/>
</dbReference>
<comment type="function">
    <text evidence="13">GDP-dissociation inhibitor preventing the GDP to GTP exchange of most Rab proteins. By keeping these small GTPases in their inactive GDP-bound form regulates intracellular membrane trafficking. Negatively regulates protein transport to the cilium and ciliogenesis through the inhibition of RAB8A.</text>
</comment>
<dbReference type="Proteomes" id="UP000001646">
    <property type="component" value="Chromosome 5"/>
</dbReference>
<dbReference type="GO" id="GO:0015031">
    <property type="term" value="P:protein transport"/>
    <property type="evidence" value="ECO:0007669"/>
    <property type="project" value="InterPro"/>
</dbReference>
<evidence type="ECO:0000256" key="12">
    <source>
        <dbReference type="ARBA" id="ARBA00023180"/>
    </source>
</evidence>
<dbReference type="PANTHER" id="PTHR11787:SF1">
    <property type="entry name" value="RAB GDP DISSOCIATION INHIBITOR BETA"/>
    <property type="match status" value="1"/>
</dbReference>
<dbReference type="FunFam" id="3.30.519.10:FF:000009">
    <property type="entry name" value="Rab GDP dissociation inhibitor"/>
    <property type="match status" value="1"/>
</dbReference>
<reference evidence="16" key="2">
    <citation type="submission" date="2025-08" db="UniProtKB">
        <authorList>
            <consortium name="Ensembl"/>
        </authorList>
    </citation>
    <scope>IDENTIFICATION</scope>
</reference>
<keyword evidence="17" id="KW-1185">Reference proteome</keyword>
<dbReference type="PANTHER" id="PTHR11787">
    <property type="entry name" value="RAB GDP-DISSOCIATION INHIBITOR"/>
    <property type="match status" value="1"/>
</dbReference>
<evidence type="ECO:0000313" key="16">
    <source>
        <dbReference type="Ensembl" id="ENSACAP00000034379.1"/>
    </source>
</evidence>
<dbReference type="GO" id="GO:0016020">
    <property type="term" value="C:membrane"/>
    <property type="evidence" value="ECO:0007669"/>
    <property type="project" value="UniProtKB-SubCell"/>
</dbReference>
<dbReference type="AlphaFoldDB" id="A0A803TGN9"/>
<proteinExistence type="inferred from homology"/>
<dbReference type="Gene3D" id="3.30.519.10">
    <property type="entry name" value="Guanine Nucleotide Dissociation Inhibitor, domain 2"/>
    <property type="match status" value="1"/>
</dbReference>
<evidence type="ECO:0000256" key="8">
    <source>
        <dbReference type="ARBA" id="ARBA00022553"/>
    </source>
</evidence>
<dbReference type="PRINTS" id="PR00892">
    <property type="entry name" value="RABGDI"/>
</dbReference>
<name>A0A803TGN9_ANOCA</name>
<dbReference type="GO" id="GO:0005093">
    <property type="term" value="F:Rab GDP-dissociation inhibitor activity"/>
    <property type="evidence" value="ECO:0007669"/>
    <property type="project" value="InterPro"/>
</dbReference>